<evidence type="ECO:0000256" key="5">
    <source>
        <dbReference type="SAM" id="MobiDB-lite"/>
    </source>
</evidence>
<evidence type="ECO:0000256" key="1">
    <source>
        <dbReference type="ARBA" id="ARBA00009054"/>
    </source>
</evidence>
<dbReference type="Proteomes" id="UP000646484">
    <property type="component" value="Unassembled WGS sequence"/>
</dbReference>
<protein>
    <recommendedName>
        <fullName evidence="3">Protein GrpE</fullName>
    </recommendedName>
    <alternativeName>
        <fullName evidence="3">HSP-70 cofactor</fullName>
    </alternativeName>
</protein>
<feature type="region of interest" description="Disordered" evidence="5">
    <location>
        <begin position="1"/>
        <end position="43"/>
    </location>
</feature>
<dbReference type="InterPro" id="IPR009012">
    <property type="entry name" value="GrpE_head"/>
</dbReference>
<dbReference type="SUPFAM" id="SSF58014">
    <property type="entry name" value="Coiled-coil domain of nucleotide exchange factor GrpE"/>
    <property type="match status" value="1"/>
</dbReference>
<feature type="compositionally biased region" description="Acidic residues" evidence="5">
    <location>
        <begin position="11"/>
        <end position="23"/>
    </location>
</feature>
<keyword evidence="3" id="KW-0346">Stress response</keyword>
<evidence type="ECO:0000313" key="7">
    <source>
        <dbReference type="Proteomes" id="UP000646484"/>
    </source>
</evidence>
<comment type="subcellular location">
    <subcellularLocation>
        <location evidence="3">Cytoplasm</location>
    </subcellularLocation>
</comment>
<dbReference type="EMBL" id="JACOOH010000004">
    <property type="protein sequence ID" value="MBC5621427.1"/>
    <property type="molecule type" value="Genomic_DNA"/>
</dbReference>
<feature type="compositionally biased region" description="Basic and acidic residues" evidence="5">
    <location>
        <begin position="24"/>
        <end position="43"/>
    </location>
</feature>
<comment type="function">
    <text evidence="3">Participates actively in the response to hyperosmotic and heat shock by preventing the aggregation of stress-denatured proteins, in association with DnaK and GrpE. It is the nucleotide exchange factor for DnaK and may function as a thermosensor. Unfolded proteins bind initially to DnaJ; upon interaction with the DnaJ-bound protein, DnaK hydrolyzes its bound ATP, resulting in the formation of a stable complex. GrpE releases ADP from DnaK; ATP binding to DnaK triggers the release of the substrate protein, thus completing the reaction cycle. Several rounds of ATP-dependent interactions between DnaJ, DnaK and GrpE are required for fully efficient folding.</text>
</comment>
<dbReference type="PANTHER" id="PTHR21237">
    <property type="entry name" value="GRPE PROTEIN"/>
    <property type="match status" value="1"/>
</dbReference>
<feature type="compositionally biased region" description="Basic and acidic residues" evidence="5">
    <location>
        <begin position="1"/>
        <end position="10"/>
    </location>
</feature>
<evidence type="ECO:0000313" key="6">
    <source>
        <dbReference type="EMBL" id="MBC5621427.1"/>
    </source>
</evidence>
<proteinExistence type="inferred from homology"/>
<reference evidence="6 7" key="1">
    <citation type="submission" date="2020-08" db="EMBL/GenBank/DDBJ databases">
        <title>Genome public.</title>
        <authorList>
            <person name="Liu C."/>
            <person name="Sun Q."/>
        </authorList>
    </citation>
    <scope>NUCLEOTIDE SEQUENCE [LARGE SCALE GENOMIC DNA]</scope>
    <source>
        <strain evidence="6 7">NSJ-56</strain>
    </source>
</reference>
<comment type="subunit">
    <text evidence="3">Homodimer.</text>
</comment>
<evidence type="ECO:0000256" key="2">
    <source>
        <dbReference type="ARBA" id="ARBA00023186"/>
    </source>
</evidence>
<dbReference type="Gene3D" id="2.30.22.10">
    <property type="entry name" value="Head domain of nucleotide exchange factor GrpE"/>
    <property type="match status" value="1"/>
</dbReference>
<dbReference type="CDD" id="cd00446">
    <property type="entry name" value="GrpE"/>
    <property type="match status" value="1"/>
</dbReference>
<accession>A0ABR7D0I4</accession>
<dbReference type="Gene3D" id="3.90.20.20">
    <property type="match status" value="1"/>
</dbReference>
<dbReference type="InterPro" id="IPR000740">
    <property type="entry name" value="GrpE"/>
</dbReference>
<dbReference type="PRINTS" id="PR00773">
    <property type="entry name" value="GRPEPROTEIN"/>
</dbReference>
<comment type="caution">
    <text evidence="6">The sequence shown here is derived from an EMBL/GenBank/DDBJ whole genome shotgun (WGS) entry which is preliminary data.</text>
</comment>
<dbReference type="Pfam" id="PF01025">
    <property type="entry name" value="GrpE"/>
    <property type="match status" value="1"/>
</dbReference>
<sequence>MSEEKRATHEEELEESQNVENEVEEKSHKKKEDKSCKKEESKLEELGQKLAEMNDKYLRLSAEFDNYRKRTLKEKMELTKSAGEQILTNILPVVDNFERALKSMSVSKDVAALKEGVDLIYANFKTFLTQNGVKEIETDGVDFNTDIHEAVTTIPAPTPELKGKVLDCIEKGYYLNDKVMRFAKVVVGE</sequence>
<evidence type="ECO:0000256" key="4">
    <source>
        <dbReference type="RuleBase" id="RU004478"/>
    </source>
</evidence>
<keyword evidence="2 3" id="KW-0143">Chaperone</keyword>
<dbReference type="NCBIfam" id="NF010738">
    <property type="entry name" value="PRK14140.1"/>
    <property type="match status" value="1"/>
</dbReference>
<comment type="similarity">
    <text evidence="1 3 4">Belongs to the GrpE family.</text>
</comment>
<keyword evidence="7" id="KW-1185">Reference proteome</keyword>
<dbReference type="PANTHER" id="PTHR21237:SF23">
    <property type="entry name" value="GRPE PROTEIN HOMOLOG, MITOCHONDRIAL"/>
    <property type="match status" value="1"/>
</dbReference>
<dbReference type="RefSeq" id="WP_099291654.1">
    <property type="nucleotide sequence ID" value="NZ_JACOOH010000004.1"/>
</dbReference>
<name>A0ABR7D0I4_9BACT</name>
<dbReference type="SUPFAM" id="SSF51064">
    <property type="entry name" value="Head domain of nucleotide exchange factor GrpE"/>
    <property type="match status" value="1"/>
</dbReference>
<organism evidence="6 7">
    <name type="scientific">Butyricimonas hominis</name>
    <dbReference type="NCBI Taxonomy" id="2763032"/>
    <lineage>
        <taxon>Bacteria</taxon>
        <taxon>Pseudomonadati</taxon>
        <taxon>Bacteroidota</taxon>
        <taxon>Bacteroidia</taxon>
        <taxon>Bacteroidales</taxon>
        <taxon>Odoribacteraceae</taxon>
        <taxon>Butyricimonas</taxon>
    </lineage>
</organism>
<keyword evidence="3" id="KW-0963">Cytoplasm</keyword>
<gene>
    <name evidence="3 6" type="primary">grpE</name>
    <name evidence="6" type="ORF">H8S64_09975</name>
</gene>
<dbReference type="InterPro" id="IPR013805">
    <property type="entry name" value="GrpE_CC"/>
</dbReference>
<evidence type="ECO:0000256" key="3">
    <source>
        <dbReference type="HAMAP-Rule" id="MF_01151"/>
    </source>
</evidence>
<dbReference type="HAMAP" id="MF_01151">
    <property type="entry name" value="GrpE"/>
    <property type="match status" value="1"/>
</dbReference>